<dbReference type="RefSeq" id="WP_379522204.1">
    <property type="nucleotide sequence ID" value="NZ_JBHSPA010000085.1"/>
</dbReference>
<feature type="chain" id="PRO_5045889279" evidence="1">
    <location>
        <begin position="22"/>
        <end position="443"/>
    </location>
</feature>
<dbReference type="Pfam" id="PF13416">
    <property type="entry name" value="SBP_bac_8"/>
    <property type="match status" value="1"/>
</dbReference>
<organism evidence="2 3">
    <name type="scientific">Nonomuraea insulae</name>
    <dbReference type="NCBI Taxonomy" id="1616787"/>
    <lineage>
        <taxon>Bacteria</taxon>
        <taxon>Bacillati</taxon>
        <taxon>Actinomycetota</taxon>
        <taxon>Actinomycetes</taxon>
        <taxon>Streptosporangiales</taxon>
        <taxon>Streptosporangiaceae</taxon>
        <taxon>Nonomuraea</taxon>
    </lineage>
</organism>
<keyword evidence="3" id="KW-1185">Reference proteome</keyword>
<evidence type="ECO:0000256" key="1">
    <source>
        <dbReference type="SAM" id="SignalP"/>
    </source>
</evidence>
<dbReference type="Gene3D" id="3.40.190.10">
    <property type="entry name" value="Periplasmic binding protein-like II"/>
    <property type="match status" value="1"/>
</dbReference>
<comment type="caution">
    <text evidence="2">The sequence shown here is derived from an EMBL/GenBank/DDBJ whole genome shotgun (WGS) entry which is preliminary data.</text>
</comment>
<dbReference type="Proteomes" id="UP001596058">
    <property type="component" value="Unassembled WGS sequence"/>
</dbReference>
<evidence type="ECO:0000313" key="2">
    <source>
        <dbReference type="EMBL" id="MFC5832767.1"/>
    </source>
</evidence>
<name>A0ABW1D5S8_9ACTN</name>
<dbReference type="InterPro" id="IPR050490">
    <property type="entry name" value="Bact_solute-bd_prot1"/>
</dbReference>
<gene>
    <name evidence="2" type="ORF">ACFPZ3_53710</name>
</gene>
<proteinExistence type="predicted"/>
<dbReference type="SUPFAM" id="SSF53850">
    <property type="entry name" value="Periplasmic binding protein-like II"/>
    <property type="match status" value="1"/>
</dbReference>
<sequence length="443" mass="47848">MNRGYASITVTASLAMATALTGCSAQDSGSPASTGSAPVTLTWWSWDESKSLDPIVAKFNATHEHIKLKVVKQADNPGTAANLRNVVAAGQDVPCLVKNFGEVPGLVGEGLLTDVTEVFQPYTSKGVYNEASYAGAKAGDRFFGIPTGFAPSFMMINRAVYDKHGVAVPKTWDDLIAAGKEFKKHGVYVMNLAGEDPSNLVNLVQQAGGTWYKIEGDTWKVDFLSPQSLKAGDVIQQLVDNGLVANQTYQDRPALISYFDSGKMVSLPTQTWQLGTYELNYKKSLGDWQPIDLPQFAGAPAFVTPAHGGALLVPKGCANVKEAVEAGVWMATSKDAVDASYQPDTKQYSWPGAIPDPSPWIDSAVPEKLFGERRGEAADIVLKAVQAGKDPWVLGPNYTGVFSELQDQWAKIVTKKITVRQALEHMQKFTVDDLKTKNINVEG</sequence>
<dbReference type="InterPro" id="IPR006059">
    <property type="entry name" value="SBP"/>
</dbReference>
<dbReference type="PANTHER" id="PTHR43649:SF30">
    <property type="entry name" value="ABC TRANSPORTER SUBSTRATE-BINDING PROTEIN"/>
    <property type="match status" value="1"/>
</dbReference>
<evidence type="ECO:0000313" key="3">
    <source>
        <dbReference type="Proteomes" id="UP001596058"/>
    </source>
</evidence>
<reference evidence="3" key="1">
    <citation type="journal article" date="2019" name="Int. J. Syst. Evol. Microbiol.">
        <title>The Global Catalogue of Microorganisms (GCM) 10K type strain sequencing project: providing services to taxonomists for standard genome sequencing and annotation.</title>
        <authorList>
            <consortium name="The Broad Institute Genomics Platform"/>
            <consortium name="The Broad Institute Genome Sequencing Center for Infectious Disease"/>
            <person name="Wu L."/>
            <person name="Ma J."/>
        </authorList>
    </citation>
    <scope>NUCLEOTIDE SEQUENCE [LARGE SCALE GENOMIC DNA]</scope>
    <source>
        <strain evidence="3">CCUG 53903</strain>
    </source>
</reference>
<dbReference type="PROSITE" id="PS51257">
    <property type="entry name" value="PROKAR_LIPOPROTEIN"/>
    <property type="match status" value="1"/>
</dbReference>
<keyword evidence="1" id="KW-0732">Signal</keyword>
<protein>
    <submittedName>
        <fullName evidence="2">ABC transporter substrate-binding protein</fullName>
    </submittedName>
</protein>
<dbReference type="EMBL" id="JBHSPA010000085">
    <property type="protein sequence ID" value="MFC5832767.1"/>
    <property type="molecule type" value="Genomic_DNA"/>
</dbReference>
<feature type="signal peptide" evidence="1">
    <location>
        <begin position="1"/>
        <end position="21"/>
    </location>
</feature>
<accession>A0ABW1D5S8</accession>
<dbReference type="PANTHER" id="PTHR43649">
    <property type="entry name" value="ARABINOSE-BINDING PROTEIN-RELATED"/>
    <property type="match status" value="1"/>
</dbReference>